<keyword evidence="2" id="KW-1185">Reference proteome</keyword>
<comment type="caution">
    <text evidence="1">The sequence shown here is derived from an EMBL/GenBank/DDBJ whole genome shotgun (WGS) entry which is preliminary data.</text>
</comment>
<evidence type="ECO:0000313" key="2">
    <source>
        <dbReference type="Proteomes" id="UP000828390"/>
    </source>
</evidence>
<name>A0A9D4GRV0_DREPO</name>
<dbReference type="EMBL" id="JAIWYP010000005">
    <property type="protein sequence ID" value="KAH3822481.1"/>
    <property type="molecule type" value="Genomic_DNA"/>
</dbReference>
<accession>A0A9D4GRV0</accession>
<organism evidence="1 2">
    <name type="scientific">Dreissena polymorpha</name>
    <name type="common">Zebra mussel</name>
    <name type="synonym">Mytilus polymorpha</name>
    <dbReference type="NCBI Taxonomy" id="45954"/>
    <lineage>
        <taxon>Eukaryota</taxon>
        <taxon>Metazoa</taxon>
        <taxon>Spiralia</taxon>
        <taxon>Lophotrochozoa</taxon>
        <taxon>Mollusca</taxon>
        <taxon>Bivalvia</taxon>
        <taxon>Autobranchia</taxon>
        <taxon>Heteroconchia</taxon>
        <taxon>Euheterodonta</taxon>
        <taxon>Imparidentia</taxon>
        <taxon>Neoheterodontei</taxon>
        <taxon>Myida</taxon>
        <taxon>Dreissenoidea</taxon>
        <taxon>Dreissenidae</taxon>
        <taxon>Dreissena</taxon>
    </lineage>
</organism>
<dbReference type="AlphaFoldDB" id="A0A9D4GRV0"/>
<reference evidence="1" key="2">
    <citation type="submission" date="2020-11" db="EMBL/GenBank/DDBJ databases">
        <authorList>
            <person name="McCartney M.A."/>
            <person name="Auch B."/>
            <person name="Kono T."/>
            <person name="Mallez S."/>
            <person name="Becker A."/>
            <person name="Gohl D.M."/>
            <person name="Silverstein K.A.T."/>
            <person name="Koren S."/>
            <person name="Bechman K.B."/>
            <person name="Herman A."/>
            <person name="Abrahante J.E."/>
            <person name="Garbe J."/>
        </authorList>
    </citation>
    <scope>NUCLEOTIDE SEQUENCE</scope>
    <source>
        <strain evidence="1">Duluth1</strain>
        <tissue evidence="1">Whole animal</tissue>
    </source>
</reference>
<dbReference type="Proteomes" id="UP000828390">
    <property type="component" value="Unassembled WGS sequence"/>
</dbReference>
<sequence length="90" mass="10324">MLPAFTGTQPWHYERQQGLCQGFTGINRSQTRVDWDSARLLTGIIRGGTGKKCDRVKKILRIIPVRRKKNRMDWGSTGNSETWALSVFPF</sequence>
<evidence type="ECO:0000313" key="1">
    <source>
        <dbReference type="EMBL" id="KAH3822481.1"/>
    </source>
</evidence>
<protein>
    <submittedName>
        <fullName evidence="1">Uncharacterized protein</fullName>
    </submittedName>
</protein>
<reference evidence="1" key="1">
    <citation type="journal article" date="2019" name="bioRxiv">
        <title>The Genome of the Zebra Mussel, Dreissena polymorpha: A Resource for Invasive Species Research.</title>
        <authorList>
            <person name="McCartney M.A."/>
            <person name="Auch B."/>
            <person name="Kono T."/>
            <person name="Mallez S."/>
            <person name="Zhang Y."/>
            <person name="Obille A."/>
            <person name="Becker A."/>
            <person name="Abrahante J.E."/>
            <person name="Garbe J."/>
            <person name="Badalamenti J.P."/>
            <person name="Herman A."/>
            <person name="Mangelson H."/>
            <person name="Liachko I."/>
            <person name="Sullivan S."/>
            <person name="Sone E.D."/>
            <person name="Koren S."/>
            <person name="Silverstein K.A.T."/>
            <person name="Beckman K.B."/>
            <person name="Gohl D.M."/>
        </authorList>
    </citation>
    <scope>NUCLEOTIDE SEQUENCE</scope>
    <source>
        <strain evidence="1">Duluth1</strain>
        <tissue evidence="1">Whole animal</tissue>
    </source>
</reference>
<gene>
    <name evidence="1" type="ORF">DPMN_124260</name>
</gene>
<proteinExistence type="predicted"/>